<proteinExistence type="predicted"/>
<dbReference type="InterPro" id="IPR038071">
    <property type="entry name" value="UROD/MetE-like_sf"/>
</dbReference>
<organism evidence="2 3">
    <name type="scientific">Candidatus Desantisbacteria bacterium CG_4_10_14_0_8_um_filter_48_22</name>
    <dbReference type="NCBI Taxonomy" id="1974543"/>
    <lineage>
        <taxon>Bacteria</taxon>
        <taxon>Candidatus Desantisiibacteriota</taxon>
    </lineage>
</organism>
<dbReference type="InterPro" id="IPR000257">
    <property type="entry name" value="Uroporphyrinogen_deCOase"/>
</dbReference>
<name>A0A2M7S9W2_9BACT</name>
<comment type="caution">
    <text evidence="2">The sequence shown here is derived from an EMBL/GenBank/DDBJ whole genome shotgun (WGS) entry which is preliminary data.</text>
</comment>
<evidence type="ECO:0000259" key="1">
    <source>
        <dbReference type="Pfam" id="PF01208"/>
    </source>
</evidence>
<evidence type="ECO:0000313" key="2">
    <source>
        <dbReference type="EMBL" id="PIZ16312.1"/>
    </source>
</evidence>
<dbReference type="GO" id="GO:0006779">
    <property type="term" value="P:porphyrin-containing compound biosynthetic process"/>
    <property type="evidence" value="ECO:0007669"/>
    <property type="project" value="InterPro"/>
</dbReference>
<gene>
    <name evidence="2" type="ORF">COY52_07450</name>
</gene>
<dbReference type="Pfam" id="PF01208">
    <property type="entry name" value="URO-D"/>
    <property type="match status" value="1"/>
</dbReference>
<evidence type="ECO:0000313" key="3">
    <source>
        <dbReference type="Proteomes" id="UP000229307"/>
    </source>
</evidence>
<accession>A0A2M7S9W2</accession>
<dbReference type="EMBL" id="PFMR01000196">
    <property type="protein sequence ID" value="PIZ16312.1"/>
    <property type="molecule type" value="Genomic_DNA"/>
</dbReference>
<dbReference type="SUPFAM" id="SSF51726">
    <property type="entry name" value="UROD/MetE-like"/>
    <property type="match status" value="1"/>
</dbReference>
<dbReference type="GO" id="GO:0004853">
    <property type="term" value="F:uroporphyrinogen decarboxylase activity"/>
    <property type="evidence" value="ECO:0007669"/>
    <property type="project" value="InterPro"/>
</dbReference>
<sequence length="412" mass="46671">MVRFVVFGEKMIANENLITDDMRAKAKELVKLARGNNGLAPVDTGRFWNDNNTASRDPFGKDIPQIPLGIGMLDECVFAELGISADFKRLLEDEAWAISLKKAYNDKAEKIVGRRLLSGKPVDKTRQYPPVKGLHDVFEAKNVWNSGSWWLEQSVRNEKELEELLCRVEERNKDLRTFILPPEWEKEKERLMKAGIKPAMYRGQRGPMTFAGSVYGIENTIFLILDNPKLAARFRDAIINTMLNIAGVLDKEAGYSETDAPKGFSFCDDNCAMFNPKMYEFFGYPILKAVFERYSPGPSDSRYQHSDSDMRHQLPALGRLGLTGVNFGPTLSVTEIREHCQRAVIDGQLAPFTFCRNEEENIVLELLRDFEQSKEKRGVRFATAGSVNNGSMLTGLRLVMSAIQRYGRYQVG</sequence>
<dbReference type="Gene3D" id="3.20.20.210">
    <property type="match status" value="1"/>
</dbReference>
<dbReference type="AlphaFoldDB" id="A0A2M7S9W2"/>
<reference evidence="3" key="1">
    <citation type="submission" date="2017-09" db="EMBL/GenBank/DDBJ databases">
        <title>Depth-based differentiation of microbial function through sediment-hosted aquifers and enrichment of novel symbionts in the deep terrestrial subsurface.</title>
        <authorList>
            <person name="Probst A.J."/>
            <person name="Ladd B."/>
            <person name="Jarett J.K."/>
            <person name="Geller-Mcgrath D.E."/>
            <person name="Sieber C.M.K."/>
            <person name="Emerson J.B."/>
            <person name="Anantharaman K."/>
            <person name="Thomas B.C."/>
            <person name="Malmstrom R."/>
            <person name="Stieglmeier M."/>
            <person name="Klingl A."/>
            <person name="Woyke T."/>
            <person name="Ryan C.M."/>
            <person name="Banfield J.F."/>
        </authorList>
    </citation>
    <scope>NUCLEOTIDE SEQUENCE [LARGE SCALE GENOMIC DNA]</scope>
</reference>
<feature type="domain" description="Uroporphyrinogen decarboxylase (URO-D)" evidence="1">
    <location>
        <begin position="206"/>
        <end position="405"/>
    </location>
</feature>
<protein>
    <recommendedName>
        <fullName evidence="1">Uroporphyrinogen decarboxylase (URO-D) domain-containing protein</fullName>
    </recommendedName>
</protein>
<dbReference type="Proteomes" id="UP000229307">
    <property type="component" value="Unassembled WGS sequence"/>
</dbReference>